<evidence type="ECO:0000313" key="5">
    <source>
        <dbReference type="Proteomes" id="UP000741013"/>
    </source>
</evidence>
<evidence type="ECO:0000313" key="4">
    <source>
        <dbReference type="EMBL" id="MBP2185383.1"/>
    </source>
</evidence>
<reference evidence="4 5" key="1">
    <citation type="submission" date="2021-03" db="EMBL/GenBank/DDBJ databases">
        <title>Sequencing the genomes of 1000 actinobacteria strains.</title>
        <authorList>
            <person name="Klenk H.-P."/>
        </authorList>
    </citation>
    <scope>NUCLEOTIDE SEQUENCE [LARGE SCALE GENOMIC DNA]</scope>
    <source>
        <strain evidence="4 5">DSM 45510</strain>
    </source>
</reference>
<dbReference type="Gene3D" id="1.10.10.60">
    <property type="entry name" value="Homeodomain-like"/>
    <property type="match status" value="1"/>
</dbReference>
<evidence type="ECO:0000259" key="3">
    <source>
        <dbReference type="Pfam" id="PF13305"/>
    </source>
</evidence>
<dbReference type="RefSeq" id="WP_209668278.1">
    <property type="nucleotide sequence ID" value="NZ_JAGGMS010000001.1"/>
</dbReference>
<dbReference type="Pfam" id="PF13305">
    <property type="entry name" value="TetR_C_33"/>
    <property type="match status" value="1"/>
</dbReference>
<dbReference type="EMBL" id="JAGGMS010000001">
    <property type="protein sequence ID" value="MBP2185383.1"/>
    <property type="molecule type" value="Genomic_DNA"/>
</dbReference>
<dbReference type="InterPro" id="IPR025996">
    <property type="entry name" value="MT1864/Rv1816-like_C"/>
</dbReference>
<accession>A0ABS4Q1B5</accession>
<dbReference type="SUPFAM" id="SSF46689">
    <property type="entry name" value="Homeodomain-like"/>
    <property type="match status" value="1"/>
</dbReference>
<dbReference type="InterPro" id="IPR009057">
    <property type="entry name" value="Homeodomain-like_sf"/>
</dbReference>
<name>A0ABS4Q1B5_9PSEU</name>
<comment type="caution">
    <text evidence="4">The sequence shown here is derived from an EMBL/GenBank/DDBJ whole genome shotgun (WGS) entry which is preliminary data.</text>
</comment>
<protein>
    <submittedName>
        <fullName evidence="4">AcrR family transcriptional regulator</fullName>
    </submittedName>
</protein>
<dbReference type="Gene3D" id="1.10.357.10">
    <property type="entry name" value="Tetracycline Repressor, domain 2"/>
    <property type="match status" value="1"/>
</dbReference>
<proteinExistence type="predicted"/>
<evidence type="ECO:0000256" key="1">
    <source>
        <dbReference type="ARBA" id="ARBA00023015"/>
    </source>
</evidence>
<gene>
    <name evidence="4" type="ORF">JOM49_006909</name>
</gene>
<keyword evidence="1" id="KW-0805">Transcription regulation</keyword>
<evidence type="ECO:0000256" key="2">
    <source>
        <dbReference type="ARBA" id="ARBA00023163"/>
    </source>
</evidence>
<sequence length="198" mass="21357">MERGQLSQHAVILRGAQIADATGFDSVSLAEVARSFGVRTPSLYGHVRDLAALRDGITVLALGELSARIGEAIAGRSNREALAGFIDAHRTYAAEHPGRWESLQRRAGAEAVNAPEARKVVQATDAVLHGYGITGDARTHAIRIVGAAISGFLNLERVGSFAHSSPGTERSWEELTGSLHFLLVHWHRREEPLKEDPA</sequence>
<dbReference type="SUPFAM" id="SSF48498">
    <property type="entry name" value="Tetracyclin repressor-like, C-terminal domain"/>
    <property type="match status" value="1"/>
</dbReference>
<keyword evidence="5" id="KW-1185">Reference proteome</keyword>
<keyword evidence="2" id="KW-0804">Transcription</keyword>
<feature type="domain" description="HTH-type transcriptional regulator MT1864/Rv1816-like C-terminal" evidence="3">
    <location>
        <begin position="83"/>
        <end position="176"/>
    </location>
</feature>
<dbReference type="InterPro" id="IPR036271">
    <property type="entry name" value="Tet_transcr_reg_TetR-rel_C_sf"/>
</dbReference>
<dbReference type="Proteomes" id="UP000741013">
    <property type="component" value="Unassembled WGS sequence"/>
</dbReference>
<organism evidence="4 5">
    <name type="scientific">Amycolatopsis magusensis</name>
    <dbReference type="NCBI Taxonomy" id="882444"/>
    <lineage>
        <taxon>Bacteria</taxon>
        <taxon>Bacillati</taxon>
        <taxon>Actinomycetota</taxon>
        <taxon>Actinomycetes</taxon>
        <taxon>Pseudonocardiales</taxon>
        <taxon>Pseudonocardiaceae</taxon>
        <taxon>Amycolatopsis</taxon>
    </lineage>
</organism>